<evidence type="ECO:0000259" key="1">
    <source>
        <dbReference type="Pfam" id="PF01863"/>
    </source>
</evidence>
<dbReference type="InterPro" id="IPR053136">
    <property type="entry name" value="UTP_pyrophosphatase-like"/>
</dbReference>
<dbReference type="PANTHER" id="PTHR30399">
    <property type="entry name" value="UNCHARACTERIZED PROTEIN YGJP"/>
    <property type="match status" value="1"/>
</dbReference>
<organism evidence="2 3">
    <name type="scientific">Pelagicoccus mobilis</name>
    <dbReference type="NCBI Taxonomy" id="415221"/>
    <lineage>
        <taxon>Bacteria</taxon>
        <taxon>Pseudomonadati</taxon>
        <taxon>Verrucomicrobiota</taxon>
        <taxon>Opitutia</taxon>
        <taxon>Puniceicoccales</taxon>
        <taxon>Pelagicoccaceae</taxon>
        <taxon>Pelagicoccus</taxon>
    </lineage>
</organism>
<dbReference type="PANTHER" id="PTHR30399:SF1">
    <property type="entry name" value="UTP PYROPHOSPHATASE"/>
    <property type="match status" value="1"/>
</dbReference>
<keyword evidence="3" id="KW-1185">Reference proteome</keyword>
<dbReference type="Gene3D" id="3.30.2010.10">
    <property type="entry name" value="Metalloproteases ('zincins'), catalytic domain"/>
    <property type="match status" value="1"/>
</dbReference>
<dbReference type="InterPro" id="IPR002725">
    <property type="entry name" value="YgjP-like_metallopeptidase"/>
</dbReference>
<dbReference type="CDD" id="cd07344">
    <property type="entry name" value="M48_yhfN_like"/>
    <property type="match status" value="1"/>
</dbReference>
<protein>
    <submittedName>
        <fullName evidence="2">M48 family metallopeptidase</fullName>
    </submittedName>
</protein>
<accession>A0A934RT43</accession>
<reference evidence="2" key="1">
    <citation type="submission" date="2021-01" db="EMBL/GenBank/DDBJ databases">
        <title>Modified the classification status of verrucomicrobia.</title>
        <authorList>
            <person name="Feng X."/>
        </authorList>
    </citation>
    <scope>NUCLEOTIDE SEQUENCE</scope>
    <source>
        <strain evidence="2">KCTC 13126</strain>
    </source>
</reference>
<dbReference type="RefSeq" id="WP_200354591.1">
    <property type="nucleotide sequence ID" value="NZ_JAENIL010000008.1"/>
</dbReference>
<proteinExistence type="predicted"/>
<feature type="domain" description="YgjP-like metallopeptidase" evidence="1">
    <location>
        <begin position="34"/>
        <end position="235"/>
    </location>
</feature>
<evidence type="ECO:0000313" key="3">
    <source>
        <dbReference type="Proteomes" id="UP000617628"/>
    </source>
</evidence>
<comment type="caution">
    <text evidence="2">The sequence shown here is derived from an EMBL/GenBank/DDBJ whole genome shotgun (WGS) entry which is preliminary data.</text>
</comment>
<dbReference type="AlphaFoldDB" id="A0A934RT43"/>
<name>A0A934RT43_9BACT</name>
<dbReference type="Pfam" id="PF01863">
    <property type="entry name" value="YgjP-like"/>
    <property type="match status" value="1"/>
</dbReference>
<dbReference type="Proteomes" id="UP000617628">
    <property type="component" value="Unassembled WGS sequence"/>
</dbReference>
<dbReference type="EMBL" id="JAENIL010000008">
    <property type="protein sequence ID" value="MBK1876377.1"/>
    <property type="molecule type" value="Genomic_DNA"/>
</dbReference>
<gene>
    <name evidence="2" type="ORF">JIN87_05820</name>
</gene>
<evidence type="ECO:0000313" key="2">
    <source>
        <dbReference type="EMBL" id="MBK1876377.1"/>
    </source>
</evidence>
<sequence length="241" mass="28518">MSDSESSSANFQSSPLRRADVRFSKHPRAKRYLAKVDREGNIVLTVPKRGTQRDALAFANDHRDWLFEEQQKARAALVDPKRLRGLQRGDRIWFRGERVELSIEKDWGRPLLCFAERRVYIADEDMDLRRPLKGFLKEMAKREFPALVQSYASKFGLEVKKVVIRDQKTRWGSCSTSGTISLNWRLILASESTRDYVIIHELMHMRRFDHSPEFWALVEEACPSYREHERWLKRHQEELAW</sequence>